<evidence type="ECO:0000313" key="2">
    <source>
        <dbReference type="EMBL" id="RFA38658.1"/>
    </source>
</evidence>
<dbReference type="RefSeq" id="WP_116347543.1">
    <property type="nucleotide sequence ID" value="NZ_NFZW01000003.1"/>
</dbReference>
<dbReference type="Proteomes" id="UP000256763">
    <property type="component" value="Unassembled WGS sequence"/>
</dbReference>
<dbReference type="EMBL" id="NFZW01000003">
    <property type="protein sequence ID" value="RFA38658.1"/>
    <property type="molecule type" value="Genomic_DNA"/>
</dbReference>
<gene>
    <name evidence="2" type="ORF">CAL65_04835</name>
</gene>
<dbReference type="AlphaFoldDB" id="A0A3E0X287"/>
<comment type="caution">
    <text evidence="2">The sequence shown here is derived from an EMBL/GenBank/DDBJ whole genome shotgun (WGS) entry which is preliminary data.</text>
</comment>
<sequence>MDVGSALLWGFVASAAMITILQGSQSLGLSRLNLPFLVGTVFTADRHKSVILGLGLYWVGGWLFAFVYVLIFTSLGFSSWWLGGILGLLHGAALLSCMHMLSHIHPRIANEYDGPSRTRRIEPPGRFGLNYGPRTPLTTLLAQLVYGLILGSFYQPPPQ</sequence>
<feature type="transmembrane region" description="Helical" evidence="1">
    <location>
        <begin position="6"/>
        <end position="29"/>
    </location>
</feature>
<accession>A0A3E0X287</accession>
<evidence type="ECO:0000313" key="3">
    <source>
        <dbReference type="Proteomes" id="UP000256763"/>
    </source>
</evidence>
<reference evidence="3" key="1">
    <citation type="submission" date="2017-05" db="EMBL/GenBank/DDBJ databases">
        <authorList>
            <person name="Sharma S."/>
            <person name="Sidhu C."/>
            <person name="Pinnaka A.K."/>
        </authorList>
    </citation>
    <scope>NUCLEOTIDE SEQUENCE [LARGE SCALE GENOMIC DNA]</scope>
    <source>
        <strain evidence="3">AK93</strain>
    </source>
</reference>
<name>A0A3E0X287_9GAMM</name>
<keyword evidence="1" id="KW-0812">Transmembrane</keyword>
<keyword evidence="3" id="KW-1185">Reference proteome</keyword>
<protein>
    <submittedName>
        <fullName evidence="2">Uncharacterized protein</fullName>
    </submittedName>
</protein>
<feature type="transmembrane region" description="Helical" evidence="1">
    <location>
        <begin position="50"/>
        <end position="71"/>
    </location>
</feature>
<feature type="transmembrane region" description="Helical" evidence="1">
    <location>
        <begin position="77"/>
        <end position="97"/>
    </location>
</feature>
<evidence type="ECO:0000256" key="1">
    <source>
        <dbReference type="SAM" id="Phobius"/>
    </source>
</evidence>
<organism evidence="2 3">
    <name type="scientific">Alkalilimnicola ehrlichii</name>
    <dbReference type="NCBI Taxonomy" id="351052"/>
    <lineage>
        <taxon>Bacteria</taxon>
        <taxon>Pseudomonadati</taxon>
        <taxon>Pseudomonadota</taxon>
        <taxon>Gammaproteobacteria</taxon>
        <taxon>Chromatiales</taxon>
        <taxon>Ectothiorhodospiraceae</taxon>
        <taxon>Alkalilimnicola</taxon>
    </lineage>
</organism>
<keyword evidence="1" id="KW-0472">Membrane</keyword>
<keyword evidence="1" id="KW-1133">Transmembrane helix</keyword>
<proteinExistence type="predicted"/>